<accession>A0A811VIA4</accession>
<comment type="caution">
    <text evidence="2">The sequence shown here is derived from an EMBL/GenBank/DDBJ whole genome shotgun (WGS) entry which is preliminary data.</text>
</comment>
<evidence type="ECO:0000313" key="3">
    <source>
        <dbReference type="Proteomes" id="UP000606786"/>
    </source>
</evidence>
<organism evidence="2 3">
    <name type="scientific">Ceratitis capitata</name>
    <name type="common">Mediterranean fruit fly</name>
    <name type="synonym">Tephritis capitata</name>
    <dbReference type="NCBI Taxonomy" id="7213"/>
    <lineage>
        <taxon>Eukaryota</taxon>
        <taxon>Metazoa</taxon>
        <taxon>Ecdysozoa</taxon>
        <taxon>Arthropoda</taxon>
        <taxon>Hexapoda</taxon>
        <taxon>Insecta</taxon>
        <taxon>Pterygota</taxon>
        <taxon>Neoptera</taxon>
        <taxon>Endopterygota</taxon>
        <taxon>Diptera</taxon>
        <taxon>Brachycera</taxon>
        <taxon>Muscomorpha</taxon>
        <taxon>Tephritoidea</taxon>
        <taxon>Tephritidae</taxon>
        <taxon>Ceratitis</taxon>
        <taxon>Ceratitis</taxon>
    </lineage>
</organism>
<reference evidence="2" key="1">
    <citation type="submission" date="2020-11" db="EMBL/GenBank/DDBJ databases">
        <authorList>
            <person name="Whitehead M."/>
        </authorList>
    </citation>
    <scope>NUCLEOTIDE SEQUENCE</scope>
    <source>
        <strain evidence="2">EGII</strain>
    </source>
</reference>
<evidence type="ECO:0000313" key="2">
    <source>
        <dbReference type="EMBL" id="CAD7014831.1"/>
    </source>
</evidence>
<dbReference type="Proteomes" id="UP000606786">
    <property type="component" value="Unassembled WGS sequence"/>
</dbReference>
<dbReference type="AlphaFoldDB" id="A0A811VIA4"/>
<evidence type="ECO:0000256" key="1">
    <source>
        <dbReference type="SAM" id="MobiDB-lite"/>
    </source>
</evidence>
<protein>
    <submittedName>
        <fullName evidence="2">(Mediterranean fruit fly) hypothetical protein</fullName>
    </submittedName>
</protein>
<feature type="compositionally biased region" description="Polar residues" evidence="1">
    <location>
        <begin position="98"/>
        <end position="108"/>
    </location>
</feature>
<sequence length="126" mass="13364">MKNFTSSIGCGGGGGYNASGCYSVATTSHLPHQGDRKSSYACMKEDLKRSLDTEQNLRTMQHRAPNVHFVSYGAAIVHGHTHTLCIDTRAQLSKHEGQQTTPTGTSDGFASRSALVRTGPVNAAGL</sequence>
<feature type="region of interest" description="Disordered" evidence="1">
    <location>
        <begin position="95"/>
        <end position="114"/>
    </location>
</feature>
<proteinExistence type="predicted"/>
<keyword evidence="3" id="KW-1185">Reference proteome</keyword>
<gene>
    <name evidence="2" type="ORF">CCAP1982_LOCUS22798</name>
</gene>
<dbReference type="EMBL" id="CAJHJT010000056">
    <property type="protein sequence ID" value="CAD7014831.1"/>
    <property type="molecule type" value="Genomic_DNA"/>
</dbReference>
<name>A0A811VIA4_CERCA</name>